<accession>A0A540NM26</accession>
<evidence type="ECO:0000256" key="1">
    <source>
        <dbReference type="SAM" id="MobiDB-lite"/>
    </source>
</evidence>
<organism evidence="2 3">
    <name type="scientific">Malus baccata</name>
    <name type="common">Siberian crab apple</name>
    <name type="synonym">Pyrus baccata</name>
    <dbReference type="NCBI Taxonomy" id="106549"/>
    <lineage>
        <taxon>Eukaryota</taxon>
        <taxon>Viridiplantae</taxon>
        <taxon>Streptophyta</taxon>
        <taxon>Embryophyta</taxon>
        <taxon>Tracheophyta</taxon>
        <taxon>Spermatophyta</taxon>
        <taxon>Magnoliopsida</taxon>
        <taxon>eudicotyledons</taxon>
        <taxon>Gunneridae</taxon>
        <taxon>Pentapetalae</taxon>
        <taxon>rosids</taxon>
        <taxon>fabids</taxon>
        <taxon>Rosales</taxon>
        <taxon>Rosaceae</taxon>
        <taxon>Amygdaloideae</taxon>
        <taxon>Maleae</taxon>
        <taxon>Malus</taxon>
    </lineage>
</organism>
<dbReference type="EMBL" id="VIEB01000023">
    <property type="protein sequence ID" value="TQE12074.1"/>
    <property type="molecule type" value="Genomic_DNA"/>
</dbReference>
<name>A0A540NM26_MALBA</name>
<reference evidence="2 3" key="1">
    <citation type="journal article" date="2019" name="G3 (Bethesda)">
        <title>Sequencing of a Wild Apple (Malus baccata) Genome Unravels the Differences Between Cultivated and Wild Apple Species Regarding Disease Resistance and Cold Tolerance.</title>
        <authorList>
            <person name="Chen X."/>
        </authorList>
    </citation>
    <scope>NUCLEOTIDE SEQUENCE [LARGE SCALE GENOMIC DNA]</scope>
    <source>
        <strain evidence="3">cv. Shandingzi</strain>
        <tissue evidence="2">Leaves</tissue>
    </source>
</reference>
<gene>
    <name evidence="2" type="ORF">C1H46_002277</name>
</gene>
<protein>
    <submittedName>
        <fullName evidence="2">Uncharacterized protein</fullName>
    </submittedName>
</protein>
<proteinExistence type="predicted"/>
<keyword evidence="3" id="KW-1185">Reference proteome</keyword>
<dbReference type="Proteomes" id="UP000315295">
    <property type="component" value="Unassembled WGS sequence"/>
</dbReference>
<sequence>MSPYLITGGRCSASHSGRSDRSPTPPKWPPLNRWPTLVVMRHRNGWLDLPGGLIATDDTSLWQPQPQPTMLMVSGSITTRVIGDRAINGAITFTKCPMYSDSWRTHTPQVLV</sequence>
<evidence type="ECO:0000313" key="3">
    <source>
        <dbReference type="Proteomes" id="UP000315295"/>
    </source>
</evidence>
<evidence type="ECO:0000313" key="2">
    <source>
        <dbReference type="EMBL" id="TQE12074.1"/>
    </source>
</evidence>
<dbReference type="AlphaFoldDB" id="A0A540NM26"/>
<feature type="region of interest" description="Disordered" evidence="1">
    <location>
        <begin position="1"/>
        <end position="30"/>
    </location>
</feature>
<comment type="caution">
    <text evidence="2">The sequence shown here is derived from an EMBL/GenBank/DDBJ whole genome shotgun (WGS) entry which is preliminary data.</text>
</comment>